<dbReference type="GO" id="GO:0098552">
    <property type="term" value="C:side of membrane"/>
    <property type="evidence" value="ECO:0007669"/>
    <property type="project" value="UniProtKB-KW"/>
</dbReference>
<dbReference type="OrthoDB" id="5431405at2759"/>
<name>A0A218YTT7_9HELO</name>
<organism evidence="12 13">
    <name type="scientific">Diplocarpon coronariae</name>
    <dbReference type="NCBI Taxonomy" id="2795749"/>
    <lineage>
        <taxon>Eukaryota</taxon>
        <taxon>Fungi</taxon>
        <taxon>Dikarya</taxon>
        <taxon>Ascomycota</taxon>
        <taxon>Pezizomycotina</taxon>
        <taxon>Leotiomycetes</taxon>
        <taxon>Helotiales</taxon>
        <taxon>Drepanopezizaceae</taxon>
        <taxon>Diplocarpon</taxon>
    </lineage>
</organism>
<dbReference type="AlphaFoldDB" id="A0A218YTT7"/>
<evidence type="ECO:0000256" key="9">
    <source>
        <dbReference type="SAM" id="MobiDB-lite"/>
    </source>
</evidence>
<evidence type="ECO:0000259" key="11">
    <source>
        <dbReference type="Pfam" id="PF05730"/>
    </source>
</evidence>
<evidence type="ECO:0000256" key="10">
    <source>
        <dbReference type="SAM" id="SignalP"/>
    </source>
</evidence>
<keyword evidence="13" id="KW-1185">Reference proteome</keyword>
<reference evidence="12 13" key="1">
    <citation type="submission" date="2017-04" db="EMBL/GenBank/DDBJ databases">
        <title>Draft genome sequence of Marssonina coronaria NL1: causal agent of apple blotch.</title>
        <authorList>
            <person name="Cheng Q."/>
        </authorList>
    </citation>
    <scope>NUCLEOTIDE SEQUENCE [LARGE SCALE GENOMIC DNA]</scope>
    <source>
        <strain evidence="12 13">NL1</strain>
    </source>
</reference>
<proteinExistence type="inferred from homology"/>
<protein>
    <submittedName>
        <fullName evidence="12">Adhesin protein Mad</fullName>
    </submittedName>
</protein>
<keyword evidence="5" id="KW-0325">Glycoprotein</keyword>
<feature type="signal peptide" evidence="10">
    <location>
        <begin position="1"/>
        <end position="20"/>
    </location>
</feature>
<feature type="domain" description="CFEM" evidence="11">
    <location>
        <begin position="540"/>
        <end position="602"/>
    </location>
</feature>
<evidence type="ECO:0000256" key="5">
    <source>
        <dbReference type="ARBA" id="ARBA00022622"/>
    </source>
</evidence>
<keyword evidence="6 10" id="KW-0732">Signal</keyword>
<evidence type="ECO:0000256" key="1">
    <source>
        <dbReference type="ARBA" id="ARBA00004589"/>
    </source>
</evidence>
<keyword evidence="7" id="KW-1015">Disulfide bond</keyword>
<feature type="region of interest" description="Disordered" evidence="9">
    <location>
        <begin position="341"/>
        <end position="431"/>
    </location>
</feature>
<sequence length="763" mass="76468">MKTTLSAVVALAATAELASATFSGASPFSSPYNTDNECNAQQSSGFDWSGLDVGAFTTYGDFAFSGFSCAGSFGAGPKRDVRSGRAFQDKCITGRASHQRAESPSFGCGPAPSVQDFSVTEFQVSTEFDCDLEFHYEMPDQSSCKQRAFCSAGGSVVRNDQCGGAVSVTVVYPTQTTGPGTTQTACSVGVHSMSFDCAAAASTAGASTPTRGVATTSTAASSTAAIPSYPADVPGTTVAETTGIPSYPADAPETSPVAETTAIPSYPADVPETTVAETTGIPSYPADAPETSPVAETTAIPSYPANVPETTVAETTAIPSYPANVPETTVAETTGIPSYPAHVPGTIAGPPSYPANSTRGEPVGPSSRLVWATSARAGTSTGSVPASRVGLSPPASPASSPTESAQTAAGEASPVSSPPASGSAPVPTRPPPVDMVTVVISTFTTVCPVTATRVTGGSTSHVPTTIAYTSEGVARYEVSTYASVSGGTTRLEVGTTTSTIVATVTSTVCTECRAARPSPASEEGRRPVASPSGRVATAPCPEVLPSCLNTWMLTAGCASNTDADCYCPSESFVTKVFGCLAAHGADDDEVGSAQTYFQGICAPHIASNPAIVTAAAPVGTPAAGPVPVPVPVTTLRIDTTLTAACVESTGVNAGSVIPSSYVTTTISTALTVPRVVFQTYSGSATVSADLVAGTPASGPVGPTGPRPVEWTTRVPSRAPGSNGTIPTSVPPTGFINAGVRSTAALGISSVAIMLAVLAVSLEL</sequence>
<evidence type="ECO:0000256" key="2">
    <source>
        <dbReference type="ARBA" id="ARBA00004613"/>
    </source>
</evidence>
<gene>
    <name evidence="12" type="ORF">B2J93_8224</name>
</gene>
<keyword evidence="8" id="KW-0449">Lipoprotein</keyword>
<evidence type="ECO:0000313" key="12">
    <source>
        <dbReference type="EMBL" id="OWO97999.1"/>
    </source>
</evidence>
<evidence type="ECO:0000256" key="4">
    <source>
        <dbReference type="ARBA" id="ARBA00022525"/>
    </source>
</evidence>
<dbReference type="Pfam" id="PF05730">
    <property type="entry name" value="CFEM"/>
    <property type="match status" value="1"/>
</dbReference>
<dbReference type="InterPro" id="IPR008427">
    <property type="entry name" value="Extracellular_membr_CFEM_dom"/>
</dbReference>
<comment type="subcellular location">
    <subcellularLocation>
        <location evidence="1">Membrane</location>
        <topology evidence="1">Lipid-anchor</topology>
        <topology evidence="1">GPI-anchor</topology>
    </subcellularLocation>
    <subcellularLocation>
        <location evidence="2">Secreted</location>
    </subcellularLocation>
</comment>
<keyword evidence="5" id="KW-0336">GPI-anchor</keyword>
<keyword evidence="4" id="KW-0964">Secreted</keyword>
<evidence type="ECO:0000256" key="7">
    <source>
        <dbReference type="ARBA" id="ARBA00023157"/>
    </source>
</evidence>
<dbReference type="GO" id="GO:0005576">
    <property type="term" value="C:extracellular region"/>
    <property type="evidence" value="ECO:0007669"/>
    <property type="project" value="UniProtKB-SubCell"/>
</dbReference>
<evidence type="ECO:0000256" key="3">
    <source>
        <dbReference type="ARBA" id="ARBA00010031"/>
    </source>
</evidence>
<dbReference type="InParanoid" id="A0A218YTT7"/>
<dbReference type="EMBL" id="MZNU01000414">
    <property type="protein sequence ID" value="OWO97999.1"/>
    <property type="molecule type" value="Genomic_DNA"/>
</dbReference>
<dbReference type="Proteomes" id="UP000242519">
    <property type="component" value="Unassembled WGS sequence"/>
</dbReference>
<evidence type="ECO:0000256" key="6">
    <source>
        <dbReference type="ARBA" id="ARBA00022729"/>
    </source>
</evidence>
<feature type="compositionally biased region" description="Low complexity" evidence="9">
    <location>
        <begin position="397"/>
        <end position="426"/>
    </location>
</feature>
<keyword evidence="5" id="KW-0472">Membrane</keyword>
<accession>A0A218YTT7</accession>
<comment type="similarity">
    <text evidence="3">Belongs to the RBT5 family.</text>
</comment>
<evidence type="ECO:0000256" key="8">
    <source>
        <dbReference type="ARBA" id="ARBA00023288"/>
    </source>
</evidence>
<feature type="region of interest" description="Disordered" evidence="9">
    <location>
        <begin position="515"/>
        <end position="535"/>
    </location>
</feature>
<dbReference type="STRING" id="503106.A0A218YTT7"/>
<comment type="caution">
    <text evidence="12">The sequence shown here is derived from an EMBL/GenBank/DDBJ whole genome shotgun (WGS) entry which is preliminary data.</text>
</comment>
<feature type="chain" id="PRO_5012035889" evidence="10">
    <location>
        <begin position="21"/>
        <end position="763"/>
    </location>
</feature>
<evidence type="ECO:0000313" key="13">
    <source>
        <dbReference type="Proteomes" id="UP000242519"/>
    </source>
</evidence>